<accession>A0ACC3DJ02</accession>
<keyword evidence="2" id="KW-1185">Reference proteome</keyword>
<gene>
    <name evidence="1" type="ORF">LTS18_012535</name>
</gene>
<evidence type="ECO:0000313" key="1">
    <source>
        <dbReference type="EMBL" id="KAK3076613.1"/>
    </source>
</evidence>
<dbReference type="EMBL" id="JAWDJW010003763">
    <property type="protein sequence ID" value="KAK3076613.1"/>
    <property type="molecule type" value="Genomic_DNA"/>
</dbReference>
<protein>
    <submittedName>
        <fullName evidence="1">Uncharacterized protein</fullName>
    </submittedName>
</protein>
<name>A0ACC3DJ02_9PEZI</name>
<proteinExistence type="predicted"/>
<organism evidence="1 2">
    <name type="scientific">Coniosporium uncinatum</name>
    <dbReference type="NCBI Taxonomy" id="93489"/>
    <lineage>
        <taxon>Eukaryota</taxon>
        <taxon>Fungi</taxon>
        <taxon>Dikarya</taxon>
        <taxon>Ascomycota</taxon>
        <taxon>Pezizomycotina</taxon>
        <taxon>Dothideomycetes</taxon>
        <taxon>Dothideomycetes incertae sedis</taxon>
        <taxon>Coniosporium</taxon>
    </lineage>
</organism>
<dbReference type="Proteomes" id="UP001186974">
    <property type="component" value="Unassembled WGS sequence"/>
</dbReference>
<sequence>NAYIFANPSNGTSSYTGGLDTDFGNNIPYFSTGPSDPSTAEPMKQSVRLHRKRFSGAIRAYPNGTLYQVFSADEPRYAGTPGSDLDDAWDTLLGGRYIRFLDSEVTALNMDEGLPNLSPIFPNASSDNSGQFYGGPDMLHSLHCLNIMRKQIDIDYYRDHVKLPQDLWRMHIDHCIEHLRQAVMCHGDLTPVTLRPIVLANGTMKYLLGETERLHTCRNGEVLREWVRDRGAEMGQLGSN</sequence>
<reference evidence="1" key="1">
    <citation type="submission" date="2024-09" db="EMBL/GenBank/DDBJ databases">
        <title>Black Yeasts Isolated from many extreme environments.</title>
        <authorList>
            <person name="Coleine C."/>
            <person name="Stajich J.E."/>
            <person name="Selbmann L."/>
        </authorList>
    </citation>
    <scope>NUCLEOTIDE SEQUENCE</scope>
    <source>
        <strain evidence="1">CCFEE 5737</strain>
    </source>
</reference>
<comment type="caution">
    <text evidence="1">The sequence shown here is derived from an EMBL/GenBank/DDBJ whole genome shotgun (WGS) entry which is preliminary data.</text>
</comment>
<evidence type="ECO:0000313" key="2">
    <source>
        <dbReference type="Proteomes" id="UP001186974"/>
    </source>
</evidence>
<feature type="non-terminal residue" evidence="1">
    <location>
        <position position="1"/>
    </location>
</feature>